<protein>
    <submittedName>
        <fullName evidence="1">Jg25699 protein</fullName>
    </submittedName>
</protein>
<feature type="non-terminal residue" evidence="1">
    <location>
        <position position="1"/>
    </location>
</feature>
<dbReference type="AlphaFoldDB" id="A0A8S4R1B8"/>
<evidence type="ECO:0000313" key="2">
    <source>
        <dbReference type="Proteomes" id="UP000838756"/>
    </source>
</evidence>
<reference evidence="1" key="1">
    <citation type="submission" date="2022-03" db="EMBL/GenBank/DDBJ databases">
        <authorList>
            <person name="Lindestad O."/>
        </authorList>
    </citation>
    <scope>NUCLEOTIDE SEQUENCE</scope>
</reference>
<dbReference type="Proteomes" id="UP000838756">
    <property type="component" value="Unassembled WGS sequence"/>
</dbReference>
<organism evidence="1 2">
    <name type="scientific">Pararge aegeria aegeria</name>
    <dbReference type="NCBI Taxonomy" id="348720"/>
    <lineage>
        <taxon>Eukaryota</taxon>
        <taxon>Metazoa</taxon>
        <taxon>Ecdysozoa</taxon>
        <taxon>Arthropoda</taxon>
        <taxon>Hexapoda</taxon>
        <taxon>Insecta</taxon>
        <taxon>Pterygota</taxon>
        <taxon>Neoptera</taxon>
        <taxon>Endopterygota</taxon>
        <taxon>Lepidoptera</taxon>
        <taxon>Glossata</taxon>
        <taxon>Ditrysia</taxon>
        <taxon>Papilionoidea</taxon>
        <taxon>Nymphalidae</taxon>
        <taxon>Satyrinae</taxon>
        <taxon>Satyrini</taxon>
        <taxon>Parargina</taxon>
        <taxon>Pararge</taxon>
    </lineage>
</organism>
<dbReference type="EMBL" id="CAKXAJ010023389">
    <property type="protein sequence ID" value="CAH2227664.1"/>
    <property type="molecule type" value="Genomic_DNA"/>
</dbReference>
<proteinExistence type="predicted"/>
<keyword evidence="2" id="KW-1185">Reference proteome</keyword>
<gene>
    <name evidence="1" type="primary">jg25699</name>
    <name evidence="1" type="ORF">PAEG_LOCUS8040</name>
</gene>
<accession>A0A8S4R1B8</accession>
<dbReference type="OrthoDB" id="2115465at2759"/>
<evidence type="ECO:0000313" key="1">
    <source>
        <dbReference type="EMBL" id="CAH2227664.1"/>
    </source>
</evidence>
<name>A0A8S4R1B8_9NEOP</name>
<comment type="caution">
    <text evidence="1">The sequence shown here is derived from an EMBL/GenBank/DDBJ whole genome shotgun (WGS) entry which is preliminary data.</text>
</comment>
<sequence length="152" mass="16644">DRSLWVQNILNRSSGDLLSLRVQGSRMHLPVTLEATEEGSLQSVRIKIQVELNARYTSTLINVTVSLILPHRTGCSIGELRTQPAPALTPPAPLAPEPAHVICIPARLDFVNFTVGRLHTVTITPPGREVAYHNIKIRCIARGVCRISLKGS</sequence>